<gene>
    <name evidence="1" type="ORF">OCBIM_22027132mg</name>
</gene>
<name>A0A0L8IHD8_OCTBM</name>
<reference evidence="1" key="1">
    <citation type="submission" date="2015-07" db="EMBL/GenBank/DDBJ databases">
        <title>MeaNS - Measles Nucleotide Surveillance Program.</title>
        <authorList>
            <person name="Tran T."/>
            <person name="Druce J."/>
        </authorList>
    </citation>
    <scope>NUCLEOTIDE SEQUENCE</scope>
    <source>
        <strain evidence="1">UCB-OBI-ISO-001</strain>
        <tissue evidence="1">Gonad</tissue>
    </source>
</reference>
<organism evidence="1">
    <name type="scientific">Octopus bimaculoides</name>
    <name type="common">California two-spotted octopus</name>
    <dbReference type="NCBI Taxonomy" id="37653"/>
    <lineage>
        <taxon>Eukaryota</taxon>
        <taxon>Metazoa</taxon>
        <taxon>Spiralia</taxon>
        <taxon>Lophotrochozoa</taxon>
        <taxon>Mollusca</taxon>
        <taxon>Cephalopoda</taxon>
        <taxon>Coleoidea</taxon>
        <taxon>Octopodiformes</taxon>
        <taxon>Octopoda</taxon>
        <taxon>Incirrata</taxon>
        <taxon>Octopodidae</taxon>
        <taxon>Octopus</taxon>
    </lineage>
</organism>
<accession>A0A0L8IHD8</accession>
<proteinExistence type="predicted"/>
<evidence type="ECO:0000313" key="1">
    <source>
        <dbReference type="EMBL" id="KOG00880.1"/>
    </source>
</evidence>
<protein>
    <submittedName>
        <fullName evidence="1">Uncharacterized protein</fullName>
    </submittedName>
</protein>
<dbReference type="AlphaFoldDB" id="A0A0L8IHD8"/>
<dbReference type="EMBL" id="KQ415701">
    <property type="protein sequence ID" value="KOG00880.1"/>
    <property type="molecule type" value="Genomic_DNA"/>
</dbReference>
<sequence>MCLLNKLKTPYEHVIFRFFSDEKNINLDQESNLNRLGHRENYSFFFDLEAALAVAVDNFDNFDVLFVNDLYGAGSVHREHGIMLQMFNPDQGGNIGGTQPAMQSTRTGKRSLKLVPEQTLPECYIGRREYPRFEVVNKLIDDDERVIASECRGIFSGLSFVCTVLLESGECPAGDDTTTIEYYPVISHLITDIRVAQEWLKYSEEASREVGQHFVIITFCHHY</sequence>